<name>A0A0J9UM69_FUSO4</name>
<reference evidence="1" key="2">
    <citation type="journal article" date="2010" name="Nature">
        <title>Comparative genomics reveals mobile pathogenicity chromosomes in Fusarium.</title>
        <authorList>
            <person name="Ma L.J."/>
            <person name="van der Does H.C."/>
            <person name="Borkovich K.A."/>
            <person name="Coleman J.J."/>
            <person name="Daboussi M.J."/>
            <person name="Di Pietro A."/>
            <person name="Dufresne M."/>
            <person name="Freitag M."/>
            <person name="Grabherr M."/>
            <person name="Henrissat B."/>
            <person name="Houterman P.M."/>
            <person name="Kang S."/>
            <person name="Shim W.B."/>
            <person name="Woloshuk C."/>
            <person name="Xie X."/>
            <person name="Xu J.R."/>
            <person name="Antoniw J."/>
            <person name="Baker S.E."/>
            <person name="Bluhm B.H."/>
            <person name="Breakspear A."/>
            <person name="Brown D.W."/>
            <person name="Butchko R.A."/>
            <person name="Chapman S."/>
            <person name="Coulson R."/>
            <person name="Coutinho P.M."/>
            <person name="Danchin E.G."/>
            <person name="Diener A."/>
            <person name="Gale L.R."/>
            <person name="Gardiner D.M."/>
            <person name="Goff S."/>
            <person name="Hammond-Kosack K.E."/>
            <person name="Hilburn K."/>
            <person name="Hua-Van A."/>
            <person name="Jonkers W."/>
            <person name="Kazan K."/>
            <person name="Kodira C.D."/>
            <person name="Koehrsen M."/>
            <person name="Kumar L."/>
            <person name="Lee Y.H."/>
            <person name="Li L."/>
            <person name="Manners J.M."/>
            <person name="Miranda-Saavedra D."/>
            <person name="Mukherjee M."/>
            <person name="Park G."/>
            <person name="Park J."/>
            <person name="Park S.Y."/>
            <person name="Proctor R.H."/>
            <person name="Regev A."/>
            <person name="Ruiz-Roldan M.C."/>
            <person name="Sain D."/>
            <person name="Sakthikumar S."/>
            <person name="Sykes S."/>
            <person name="Schwartz D.C."/>
            <person name="Turgeon B.G."/>
            <person name="Wapinski I."/>
            <person name="Yoder O."/>
            <person name="Young S."/>
            <person name="Zeng Q."/>
            <person name="Zhou S."/>
            <person name="Galagan J."/>
            <person name="Cuomo C.A."/>
            <person name="Kistler H.C."/>
            <person name="Rep M."/>
        </authorList>
    </citation>
    <scope>NUCLEOTIDE SEQUENCE [LARGE SCALE GENOMIC DNA]</scope>
    <source>
        <strain evidence="1">4287</strain>
    </source>
</reference>
<dbReference type="Gene3D" id="3.80.10.10">
    <property type="entry name" value="Ribonuclease Inhibitor"/>
    <property type="match status" value="1"/>
</dbReference>
<dbReference type="KEGG" id="fox:FOXG_04107"/>
<dbReference type="EMBL" id="DS231699">
    <property type="protein sequence ID" value="KNB00574.1"/>
    <property type="molecule type" value="Genomic_DNA"/>
</dbReference>
<dbReference type="InterPro" id="IPR032675">
    <property type="entry name" value="LRR_dom_sf"/>
</dbReference>
<reference evidence="1" key="1">
    <citation type="submission" date="2007-04" db="EMBL/GenBank/DDBJ databases">
        <authorList>
            <consortium name="The Broad Institute Genome Sequencing Platform"/>
            <person name="Birren B."/>
            <person name="Lander E."/>
            <person name="Galagan J."/>
            <person name="Nusbaum C."/>
            <person name="Devon K."/>
            <person name="Ma L.-J."/>
            <person name="Jaffe D."/>
            <person name="Butler J."/>
            <person name="Alvarez P."/>
            <person name="Gnerre S."/>
            <person name="Grabherr M."/>
            <person name="Kleber M."/>
            <person name="Mauceli E."/>
            <person name="Brockman W."/>
            <person name="MacCallum I.A."/>
            <person name="Young S."/>
            <person name="LaButti K."/>
            <person name="DeCaprio D."/>
            <person name="Crawford M."/>
            <person name="Koehrsen M."/>
            <person name="Engels R."/>
            <person name="Montgomery P."/>
            <person name="Pearson M."/>
            <person name="Howarth C."/>
            <person name="Larson L."/>
            <person name="White J."/>
            <person name="O'Leary S."/>
            <person name="Kodira C."/>
            <person name="Zeng Q."/>
            <person name="Yandava C."/>
            <person name="Alvarado L."/>
            <person name="Kistler C."/>
            <person name="Shim W.-B."/>
            <person name="Kang S."/>
            <person name="Woloshuk C."/>
        </authorList>
    </citation>
    <scope>NUCLEOTIDE SEQUENCE</scope>
    <source>
        <strain evidence="1">4287</strain>
    </source>
</reference>
<evidence type="ECO:0000313" key="2">
    <source>
        <dbReference type="Proteomes" id="UP000009097"/>
    </source>
</evidence>
<sequence>MSEPEPTALWLPDEVLFNILSTLQDSDDPDAISTKEANITLFNACLASRRLESLAQRVLYRCIDARSSKCLLTLGQNPHLCRLVRELYCPYDEEVVNALLHPHFRNYIWLPSSWSASFPNWLESEHGRQEYYGQATAFWVQRLPNLNRLTISLSYDMKALTEMVQKSLNGQPRRFPRLTRIDFKLCPSGIPPCIQPGLILFQLPFLKTVTIHDIPFFAKSSSGDLEMPKNACKRLERLDADFAWITPGSLRNLLSVCESLRFLDIKVRTMLSTTCDPFNYRLGDWIQHCHALESLDLQIKASRRWTDGLTGGREVQEQTWAANNIGSLQNLTRLKRFSLSVELRHLTVPGPSVPPPSPSKLDFELMLPTSIEQFEIRKIGIPDYKAFVRNIRELLQSKRLTNLFQVSVAAHLKPHHVTHPSWGVQLHGPGQFDKVLQLVHKDRKGTIQSSRYDQEA</sequence>
<dbReference type="GeneID" id="28946172"/>
<evidence type="ECO:0000313" key="1">
    <source>
        <dbReference type="EMBL" id="KNB00574.1"/>
    </source>
</evidence>
<dbReference type="Proteomes" id="UP000009097">
    <property type="component" value="Unassembled WGS sequence"/>
</dbReference>
<dbReference type="AlphaFoldDB" id="A0A0J9UM69"/>
<gene>
    <name evidence="1" type="ORF">FOXG_04107</name>
</gene>
<organism evidence="1 2">
    <name type="scientific">Fusarium oxysporum f. sp. lycopersici (strain 4287 / CBS 123668 / FGSC 9935 / NRRL 34936)</name>
    <name type="common">Fusarium vascular wilt of tomato</name>
    <dbReference type="NCBI Taxonomy" id="426428"/>
    <lineage>
        <taxon>Eukaryota</taxon>
        <taxon>Fungi</taxon>
        <taxon>Dikarya</taxon>
        <taxon>Ascomycota</taxon>
        <taxon>Pezizomycotina</taxon>
        <taxon>Sordariomycetes</taxon>
        <taxon>Hypocreomycetidae</taxon>
        <taxon>Hypocreales</taxon>
        <taxon>Nectriaceae</taxon>
        <taxon>Fusarium</taxon>
        <taxon>Fusarium oxysporum species complex</taxon>
    </lineage>
</organism>
<dbReference type="VEuPathDB" id="FungiDB:FOXG_04107"/>
<accession>A0A0J9UM69</accession>
<dbReference type="OrthoDB" id="2520703at2759"/>
<evidence type="ECO:0008006" key="3">
    <source>
        <dbReference type="Google" id="ProtNLM"/>
    </source>
</evidence>
<dbReference type="RefSeq" id="XP_018238619.1">
    <property type="nucleotide sequence ID" value="XM_018381998.1"/>
</dbReference>
<proteinExistence type="predicted"/>
<dbReference type="SUPFAM" id="SSF52047">
    <property type="entry name" value="RNI-like"/>
    <property type="match status" value="1"/>
</dbReference>
<protein>
    <recommendedName>
        <fullName evidence="3">F-box domain-containing protein</fullName>
    </recommendedName>
</protein>